<evidence type="ECO:0000256" key="4">
    <source>
        <dbReference type="RuleBase" id="RU000363"/>
    </source>
</evidence>
<dbReference type="InterPro" id="IPR036291">
    <property type="entry name" value="NAD(P)-bd_dom_sf"/>
</dbReference>
<dbReference type="PRINTS" id="PR00080">
    <property type="entry name" value="SDRFAMILY"/>
</dbReference>
<evidence type="ECO:0000256" key="1">
    <source>
        <dbReference type="ARBA" id="ARBA00006484"/>
    </source>
</evidence>
<dbReference type="AlphaFoldDB" id="A0A1V6T3G9"/>
<dbReference type="GO" id="GO:0016491">
    <property type="term" value="F:oxidoreductase activity"/>
    <property type="evidence" value="ECO:0007669"/>
    <property type="project" value="UniProtKB-KW"/>
</dbReference>
<gene>
    <name evidence="5" type="ORF">PENSTE_c013G02354</name>
</gene>
<proteinExistence type="inferred from homology"/>
<dbReference type="OrthoDB" id="191139at2759"/>
<evidence type="ECO:0000256" key="3">
    <source>
        <dbReference type="ARBA" id="ARBA00023002"/>
    </source>
</evidence>
<dbReference type="PRINTS" id="PR00081">
    <property type="entry name" value="GDHRDH"/>
</dbReference>
<dbReference type="SUPFAM" id="SSF51735">
    <property type="entry name" value="NAD(P)-binding Rossmann-fold domains"/>
    <property type="match status" value="1"/>
</dbReference>
<dbReference type="EMBL" id="MLKD01000013">
    <property type="protein sequence ID" value="OQE20470.1"/>
    <property type="molecule type" value="Genomic_DNA"/>
</dbReference>
<comment type="similarity">
    <text evidence="1 4">Belongs to the short-chain dehydrogenases/reductases (SDR) family.</text>
</comment>
<dbReference type="PANTHER" id="PTHR24320:SF283">
    <property type="entry name" value="RETINOL DEHYDROGENASE 11"/>
    <property type="match status" value="1"/>
</dbReference>
<dbReference type="PANTHER" id="PTHR24320">
    <property type="entry name" value="RETINOL DEHYDROGENASE"/>
    <property type="match status" value="1"/>
</dbReference>
<organism evidence="5 6">
    <name type="scientific">Penicillium steckii</name>
    <dbReference type="NCBI Taxonomy" id="303698"/>
    <lineage>
        <taxon>Eukaryota</taxon>
        <taxon>Fungi</taxon>
        <taxon>Dikarya</taxon>
        <taxon>Ascomycota</taxon>
        <taxon>Pezizomycotina</taxon>
        <taxon>Eurotiomycetes</taxon>
        <taxon>Eurotiomycetidae</taxon>
        <taxon>Eurotiales</taxon>
        <taxon>Aspergillaceae</taxon>
        <taxon>Penicillium</taxon>
    </lineage>
</organism>
<dbReference type="Pfam" id="PF00106">
    <property type="entry name" value="adh_short"/>
    <property type="match status" value="1"/>
</dbReference>
<keyword evidence="6" id="KW-1185">Reference proteome</keyword>
<keyword evidence="3" id="KW-0560">Oxidoreductase</keyword>
<sequence length="392" mass="42693">MAISHTEYNDRTTATEVANAFAGKIQGRNVAITGVGPDSLGEALALAIGRHQPANLILASRTEIKVNKVVTKVLKETPGLQIHVIALNLASQHSIKLAASKIQGLVDRIDILINNAGMMTLERESTEEGIEIQFGTNHVGHFLFTNLLISQLKNAAKVSNPGSTRIINVTSAGHRLSPIRFHDYNFAGKEVPLDERPPDNLPSMFNSTSNGYNGWLAYGQSKAANILFTVHLTNRLKSAGIISYSVHPGSIRTGLSRSLDDIGNETMSKTSNVWKSLDQGAATMLVAAFDPALSVISDPSDIYLSDCQLAQPAPHVLKEDTAERLFQLSEELIRFIGSSDEILHDSKIARLENDQFKVFHRDRIGDKMKGLSARVGGISDIQILLDGVNLQW</sequence>
<evidence type="ECO:0000313" key="6">
    <source>
        <dbReference type="Proteomes" id="UP000191285"/>
    </source>
</evidence>
<name>A0A1V6T3G9_9EURO</name>
<reference evidence="6" key="1">
    <citation type="journal article" date="2017" name="Nat. Microbiol.">
        <title>Global analysis of biosynthetic gene clusters reveals vast potential of secondary metabolite production in Penicillium species.</title>
        <authorList>
            <person name="Nielsen J.C."/>
            <person name="Grijseels S."/>
            <person name="Prigent S."/>
            <person name="Ji B."/>
            <person name="Dainat J."/>
            <person name="Nielsen K.F."/>
            <person name="Frisvad J.C."/>
            <person name="Workman M."/>
            <person name="Nielsen J."/>
        </authorList>
    </citation>
    <scope>NUCLEOTIDE SEQUENCE [LARGE SCALE GENOMIC DNA]</scope>
    <source>
        <strain evidence="6">IBT 24891</strain>
    </source>
</reference>
<evidence type="ECO:0000313" key="5">
    <source>
        <dbReference type="EMBL" id="OQE20470.1"/>
    </source>
</evidence>
<dbReference type="Proteomes" id="UP000191285">
    <property type="component" value="Unassembled WGS sequence"/>
</dbReference>
<protein>
    <submittedName>
        <fullName evidence="5">Uncharacterized protein</fullName>
    </submittedName>
</protein>
<comment type="caution">
    <text evidence="5">The sequence shown here is derived from an EMBL/GenBank/DDBJ whole genome shotgun (WGS) entry which is preliminary data.</text>
</comment>
<keyword evidence="2" id="KW-0521">NADP</keyword>
<dbReference type="STRING" id="303698.A0A1V6T3G9"/>
<accession>A0A1V6T3G9</accession>
<dbReference type="Gene3D" id="3.40.50.720">
    <property type="entry name" value="NAD(P)-binding Rossmann-like Domain"/>
    <property type="match status" value="1"/>
</dbReference>
<evidence type="ECO:0000256" key="2">
    <source>
        <dbReference type="ARBA" id="ARBA00022857"/>
    </source>
</evidence>
<dbReference type="InterPro" id="IPR002347">
    <property type="entry name" value="SDR_fam"/>
</dbReference>